<dbReference type="PROSITE" id="PS51608">
    <property type="entry name" value="SAM_MT_UBIE"/>
    <property type="match status" value="1"/>
</dbReference>
<comment type="pathway">
    <text evidence="5">Quinol/quinone metabolism; menaquinone biosynthesis; menaquinol from 1,4-dihydroxy-2-naphthoate: step 2/2.</text>
</comment>
<accession>A0A0U9HRT6</accession>
<evidence type="ECO:0000256" key="5">
    <source>
        <dbReference type="HAMAP-Rule" id="MF_01813"/>
    </source>
</evidence>
<comment type="caution">
    <text evidence="6">The sequence shown here is derived from an EMBL/GenBank/DDBJ whole genome shotgun (WGS) entry which is preliminary data.</text>
</comment>
<dbReference type="STRING" id="86166.TAGGR_1639"/>
<sequence>MYMKEEKTIKTMFDRIVLRYDLLNHLLSFGQDIIWRKKMAEEAVNNFNSRFKVQGSKIVLDLATGTADSAIAILKKRVKVVGVDISYEMLKAGNKKIKNKFENCLFYPIVASGYQLPFKNNSFDAVTCAFGIRNMHETKLALAEIYRILKNGGRIVILEFSLPENIFRKPYLFYLKKIIPAIASLFSVRSAYEYLGSSIERFYKPRDFVRLLEDSGFKNPKAIPLSYGCVYIYIGEKF</sequence>
<comment type="catalytic activity">
    <reaction evidence="5">
        <text>a 2-demethylmenaquinol + S-adenosyl-L-methionine = a menaquinol + S-adenosyl-L-homocysteine + H(+)</text>
        <dbReference type="Rhea" id="RHEA:42640"/>
        <dbReference type="Rhea" id="RHEA-COMP:9539"/>
        <dbReference type="Rhea" id="RHEA-COMP:9563"/>
        <dbReference type="ChEBI" id="CHEBI:15378"/>
        <dbReference type="ChEBI" id="CHEBI:18151"/>
        <dbReference type="ChEBI" id="CHEBI:55437"/>
        <dbReference type="ChEBI" id="CHEBI:57856"/>
        <dbReference type="ChEBI" id="CHEBI:59789"/>
        <dbReference type="EC" id="2.1.1.163"/>
    </reaction>
</comment>
<reference evidence="7" key="1">
    <citation type="submission" date="2016-01" db="EMBL/GenBank/DDBJ databases">
        <title>Draft genome sequence of Thermodesulfovibrio aggregans strain TGE-P1.</title>
        <authorList>
            <person name="Sekiguchi Y."/>
            <person name="Ohashi A."/>
            <person name="Matsuura N."/>
            <person name="Tourlousse M.D."/>
        </authorList>
    </citation>
    <scope>NUCLEOTIDE SEQUENCE [LARGE SCALE GENOMIC DNA]</scope>
    <source>
        <strain evidence="7">TGE-P1</strain>
    </source>
</reference>
<organism evidence="6 7">
    <name type="scientific">Thermodesulfovibrio aggregans</name>
    <dbReference type="NCBI Taxonomy" id="86166"/>
    <lineage>
        <taxon>Bacteria</taxon>
        <taxon>Pseudomonadati</taxon>
        <taxon>Nitrospirota</taxon>
        <taxon>Thermodesulfovibrionia</taxon>
        <taxon>Thermodesulfovibrionales</taxon>
        <taxon>Thermodesulfovibrionaceae</taxon>
        <taxon>Thermodesulfovibrio</taxon>
    </lineage>
</organism>
<dbReference type="GO" id="GO:0009234">
    <property type="term" value="P:menaquinone biosynthetic process"/>
    <property type="evidence" value="ECO:0007669"/>
    <property type="project" value="UniProtKB-UniRule"/>
</dbReference>
<dbReference type="PANTHER" id="PTHR43591:SF24">
    <property type="entry name" value="2-METHOXY-6-POLYPRENYL-1,4-BENZOQUINOL METHYLASE, MITOCHONDRIAL"/>
    <property type="match status" value="1"/>
</dbReference>
<dbReference type="PANTHER" id="PTHR43591">
    <property type="entry name" value="METHYLTRANSFERASE"/>
    <property type="match status" value="1"/>
</dbReference>
<dbReference type="HAMAP" id="MF_01813">
    <property type="entry name" value="MenG_UbiE_methyltr"/>
    <property type="match status" value="1"/>
</dbReference>
<keyword evidence="2 5" id="KW-0489">Methyltransferase</keyword>
<dbReference type="InterPro" id="IPR004033">
    <property type="entry name" value="UbiE/COQ5_MeTrFase"/>
</dbReference>
<dbReference type="GO" id="GO:0032259">
    <property type="term" value="P:methylation"/>
    <property type="evidence" value="ECO:0007669"/>
    <property type="project" value="UniProtKB-KW"/>
</dbReference>
<dbReference type="SUPFAM" id="SSF53335">
    <property type="entry name" value="S-adenosyl-L-methionine-dependent methyltransferases"/>
    <property type="match status" value="1"/>
</dbReference>
<dbReference type="GO" id="GO:0043770">
    <property type="term" value="F:demethylmenaquinone methyltransferase activity"/>
    <property type="evidence" value="ECO:0007669"/>
    <property type="project" value="UniProtKB-UniRule"/>
</dbReference>
<evidence type="ECO:0000256" key="1">
    <source>
        <dbReference type="ARBA" id="ARBA00022428"/>
    </source>
</evidence>
<dbReference type="PROSITE" id="PS01183">
    <property type="entry name" value="UBIE_1"/>
    <property type="match status" value="1"/>
</dbReference>
<dbReference type="EMBL" id="BCNO01000001">
    <property type="protein sequence ID" value="GAQ94458.1"/>
    <property type="molecule type" value="Genomic_DNA"/>
</dbReference>
<feature type="binding site" evidence="5">
    <location>
        <position position="66"/>
    </location>
    <ligand>
        <name>S-adenosyl-L-methionine</name>
        <dbReference type="ChEBI" id="CHEBI:59789"/>
    </ligand>
</feature>
<keyword evidence="4 5" id="KW-0949">S-adenosyl-L-methionine</keyword>
<proteinExistence type="inferred from homology"/>
<evidence type="ECO:0000313" key="6">
    <source>
        <dbReference type="EMBL" id="GAQ94458.1"/>
    </source>
</evidence>
<comment type="similarity">
    <text evidence="5">Belongs to the class I-like SAM-binding methyltransferase superfamily. MenG/UbiE family.</text>
</comment>
<dbReference type="CDD" id="cd02440">
    <property type="entry name" value="AdoMet_MTases"/>
    <property type="match status" value="1"/>
</dbReference>
<dbReference type="EC" id="2.1.1.163" evidence="5"/>
<dbReference type="Gene3D" id="3.40.50.150">
    <property type="entry name" value="Vaccinia Virus protein VP39"/>
    <property type="match status" value="1"/>
</dbReference>
<evidence type="ECO:0000313" key="7">
    <source>
        <dbReference type="Proteomes" id="UP000054976"/>
    </source>
</evidence>
<evidence type="ECO:0000256" key="4">
    <source>
        <dbReference type="ARBA" id="ARBA00022691"/>
    </source>
</evidence>
<dbReference type="UniPathway" id="UPA00079">
    <property type="reaction ID" value="UER00169"/>
</dbReference>
<dbReference type="AlphaFoldDB" id="A0A0U9HRT6"/>
<dbReference type="InterPro" id="IPR023576">
    <property type="entry name" value="UbiE/COQ5_MeTrFase_CS"/>
</dbReference>
<feature type="binding site" evidence="5">
    <location>
        <position position="84"/>
    </location>
    <ligand>
        <name>S-adenosyl-L-methionine</name>
        <dbReference type="ChEBI" id="CHEBI:59789"/>
    </ligand>
</feature>
<evidence type="ECO:0000256" key="3">
    <source>
        <dbReference type="ARBA" id="ARBA00022679"/>
    </source>
</evidence>
<dbReference type="NCBIfam" id="TIGR01934">
    <property type="entry name" value="MenG_MenH_UbiE"/>
    <property type="match status" value="1"/>
</dbReference>
<gene>
    <name evidence="5" type="primary">menG</name>
    <name evidence="6" type="ORF">TAGGR_1639</name>
</gene>
<dbReference type="Proteomes" id="UP000054976">
    <property type="component" value="Unassembled WGS sequence"/>
</dbReference>
<keyword evidence="1 5" id="KW-0474">Menaquinone biosynthesis</keyword>
<name>A0A0U9HRT6_9BACT</name>
<evidence type="ECO:0000256" key="2">
    <source>
        <dbReference type="ARBA" id="ARBA00022603"/>
    </source>
</evidence>
<keyword evidence="3 5" id="KW-0808">Transferase</keyword>
<comment type="caution">
    <text evidence="5">Lacks conserved residue(s) required for the propagation of feature annotation.</text>
</comment>
<dbReference type="InterPro" id="IPR029063">
    <property type="entry name" value="SAM-dependent_MTases_sf"/>
</dbReference>
<comment type="function">
    <text evidence="5">Methyltransferase required for the conversion of demethylmenaquinol (DMKH2) to menaquinol (MKH2).</text>
</comment>
<protein>
    <recommendedName>
        <fullName evidence="5">Demethylmenaquinone methyltransferase</fullName>
        <ecNumber evidence="5">2.1.1.163</ecNumber>
    </recommendedName>
</protein>
<dbReference type="Pfam" id="PF01209">
    <property type="entry name" value="Ubie_methyltran"/>
    <property type="match status" value="1"/>
</dbReference>
<keyword evidence="7" id="KW-1185">Reference proteome</keyword>